<dbReference type="PANTHER" id="PTHR43434">
    <property type="entry name" value="PHOSPHOGLYCOLATE PHOSPHATASE"/>
    <property type="match status" value="1"/>
</dbReference>
<dbReference type="NCBIfam" id="TIGR01549">
    <property type="entry name" value="HAD-SF-IA-v1"/>
    <property type="match status" value="1"/>
</dbReference>
<sequence length="213" mass="24460">MNTILFDLDGTLHDSEKWYIQACCACIETFRERQLTDEEKNYLVGKPITKVLSEWFCGQENEVLRSFFTHYEMINNQVQEYDGVYEMLTELQARGITLGIVSSKYRRYIEQELVNTRLYPFFSFIVGLDDCEAPKPNPEPLLKAMNELRIEPEHCMYIGDQPTDVIAAHAAGIQSFGALWGEGQREKLLSVSPTGLLQKPEDILALHPSFVTR</sequence>
<dbReference type="InterPro" id="IPR023214">
    <property type="entry name" value="HAD_sf"/>
</dbReference>
<reference evidence="1 2" key="1">
    <citation type="submission" date="2017-01" db="EMBL/GenBank/DDBJ databases">
        <title>Genome analysis of Paenibacillus selenitrireducens ES3-24.</title>
        <authorList>
            <person name="Xu D."/>
            <person name="Yao R."/>
            <person name="Zheng S."/>
        </authorList>
    </citation>
    <scope>NUCLEOTIDE SEQUENCE [LARGE SCALE GENOMIC DNA]</scope>
    <source>
        <strain evidence="1 2">ES3-24</strain>
    </source>
</reference>
<dbReference type="GO" id="GO:0005829">
    <property type="term" value="C:cytosol"/>
    <property type="evidence" value="ECO:0007669"/>
    <property type="project" value="TreeGrafter"/>
</dbReference>
<dbReference type="EMBL" id="MSZX01000019">
    <property type="protein sequence ID" value="OPA73311.1"/>
    <property type="molecule type" value="Genomic_DNA"/>
</dbReference>
<dbReference type="InterPro" id="IPR041492">
    <property type="entry name" value="HAD_2"/>
</dbReference>
<name>A0A1T2X0I3_9BACL</name>
<dbReference type="InterPro" id="IPR006439">
    <property type="entry name" value="HAD-SF_hydro_IA"/>
</dbReference>
<dbReference type="InterPro" id="IPR006549">
    <property type="entry name" value="HAD-SF_hydro_IIIA"/>
</dbReference>
<evidence type="ECO:0000313" key="1">
    <source>
        <dbReference type="EMBL" id="OPA73311.1"/>
    </source>
</evidence>
<dbReference type="NCBIfam" id="TIGR01662">
    <property type="entry name" value="HAD-SF-IIIA"/>
    <property type="match status" value="1"/>
</dbReference>
<dbReference type="AlphaFoldDB" id="A0A1T2X0I3"/>
<dbReference type="InterPro" id="IPR050155">
    <property type="entry name" value="HAD-like_hydrolase_sf"/>
</dbReference>
<dbReference type="RefSeq" id="WP_078502756.1">
    <property type="nucleotide sequence ID" value="NZ_MSZX01000019.1"/>
</dbReference>
<dbReference type="Proteomes" id="UP000190188">
    <property type="component" value="Unassembled WGS sequence"/>
</dbReference>
<dbReference type="SUPFAM" id="SSF56784">
    <property type="entry name" value="HAD-like"/>
    <property type="match status" value="1"/>
</dbReference>
<evidence type="ECO:0008006" key="3">
    <source>
        <dbReference type="Google" id="ProtNLM"/>
    </source>
</evidence>
<dbReference type="SFLD" id="SFLDG01135">
    <property type="entry name" value="C1.5.6:_HAD__Beta-PGM__Phospha"/>
    <property type="match status" value="1"/>
</dbReference>
<dbReference type="Gene3D" id="1.10.150.240">
    <property type="entry name" value="Putative phosphatase, domain 2"/>
    <property type="match status" value="1"/>
</dbReference>
<keyword evidence="2" id="KW-1185">Reference proteome</keyword>
<organism evidence="1 2">
    <name type="scientific">Paenibacillus selenitireducens</name>
    <dbReference type="NCBI Taxonomy" id="1324314"/>
    <lineage>
        <taxon>Bacteria</taxon>
        <taxon>Bacillati</taxon>
        <taxon>Bacillota</taxon>
        <taxon>Bacilli</taxon>
        <taxon>Bacillales</taxon>
        <taxon>Paenibacillaceae</taxon>
        <taxon>Paenibacillus</taxon>
    </lineage>
</organism>
<dbReference type="Pfam" id="PF13419">
    <property type="entry name" value="HAD_2"/>
    <property type="match status" value="1"/>
</dbReference>
<dbReference type="InterPro" id="IPR023198">
    <property type="entry name" value="PGP-like_dom2"/>
</dbReference>
<dbReference type="InterPro" id="IPR036412">
    <property type="entry name" value="HAD-like_sf"/>
</dbReference>
<accession>A0A1T2X0I3</accession>
<evidence type="ECO:0000313" key="2">
    <source>
        <dbReference type="Proteomes" id="UP000190188"/>
    </source>
</evidence>
<dbReference type="Gene3D" id="3.40.50.1000">
    <property type="entry name" value="HAD superfamily/HAD-like"/>
    <property type="match status" value="1"/>
</dbReference>
<dbReference type="SFLD" id="SFLDG01129">
    <property type="entry name" value="C1.5:_HAD__Beta-PGM__Phosphata"/>
    <property type="match status" value="1"/>
</dbReference>
<dbReference type="GO" id="GO:0006281">
    <property type="term" value="P:DNA repair"/>
    <property type="evidence" value="ECO:0007669"/>
    <property type="project" value="TreeGrafter"/>
</dbReference>
<protein>
    <recommendedName>
        <fullName evidence="3">HAD family hydrolase</fullName>
    </recommendedName>
</protein>
<gene>
    <name evidence="1" type="ORF">BVG16_29345</name>
</gene>
<dbReference type="STRING" id="1324314.BVG16_29345"/>
<dbReference type="SFLD" id="SFLDS00003">
    <property type="entry name" value="Haloacid_Dehalogenase"/>
    <property type="match status" value="1"/>
</dbReference>
<proteinExistence type="predicted"/>
<dbReference type="OrthoDB" id="9792518at2"/>
<dbReference type="GO" id="GO:0008967">
    <property type="term" value="F:phosphoglycolate phosphatase activity"/>
    <property type="evidence" value="ECO:0007669"/>
    <property type="project" value="TreeGrafter"/>
</dbReference>
<dbReference type="NCBIfam" id="TIGR01509">
    <property type="entry name" value="HAD-SF-IA-v3"/>
    <property type="match status" value="1"/>
</dbReference>
<comment type="caution">
    <text evidence="1">The sequence shown here is derived from an EMBL/GenBank/DDBJ whole genome shotgun (WGS) entry which is preliminary data.</text>
</comment>
<dbReference type="PANTHER" id="PTHR43434:SF1">
    <property type="entry name" value="PHOSPHOGLYCOLATE PHOSPHATASE"/>
    <property type="match status" value="1"/>
</dbReference>
<dbReference type="FunFam" id="3.40.50.1000:FF:000022">
    <property type="entry name" value="Phosphoglycolate phosphatase"/>
    <property type="match status" value="1"/>
</dbReference>